<dbReference type="InterPro" id="IPR006638">
    <property type="entry name" value="Elp3/MiaA/NifB-like_rSAM"/>
</dbReference>
<keyword evidence="9" id="KW-1185">Reference proteome</keyword>
<dbReference type="PANTHER" id="PTHR11135">
    <property type="entry name" value="HISTONE ACETYLTRANSFERASE-RELATED"/>
    <property type="match status" value="1"/>
</dbReference>
<gene>
    <name evidence="8" type="ORF">H8702_03085</name>
</gene>
<dbReference type="GO" id="GO:0003824">
    <property type="term" value="F:catalytic activity"/>
    <property type="evidence" value="ECO:0007669"/>
    <property type="project" value="InterPro"/>
</dbReference>
<dbReference type="InterPro" id="IPR032432">
    <property type="entry name" value="Radical_SAM_C"/>
</dbReference>
<dbReference type="SFLD" id="SFLDS00029">
    <property type="entry name" value="Radical_SAM"/>
    <property type="match status" value="1"/>
</dbReference>
<evidence type="ECO:0000313" key="9">
    <source>
        <dbReference type="Proteomes" id="UP000632659"/>
    </source>
</evidence>
<dbReference type="SFLD" id="SFLDG01086">
    <property type="entry name" value="elongater_protein-like"/>
    <property type="match status" value="1"/>
</dbReference>
<evidence type="ECO:0000256" key="2">
    <source>
        <dbReference type="ARBA" id="ARBA00022485"/>
    </source>
</evidence>
<accession>A0A8J6TTT5</accession>
<dbReference type="PANTHER" id="PTHR11135:SF0">
    <property type="entry name" value="ELONGATOR COMPLEX PROTEIN 3"/>
    <property type="match status" value="1"/>
</dbReference>
<evidence type="ECO:0000256" key="5">
    <source>
        <dbReference type="ARBA" id="ARBA00023004"/>
    </source>
</evidence>
<keyword evidence="5" id="KW-0408">Iron</keyword>
<dbReference type="GO" id="GO:0002926">
    <property type="term" value="P:tRNA wobble base 5-methoxycarbonylmethyl-2-thiouridinylation"/>
    <property type="evidence" value="ECO:0007669"/>
    <property type="project" value="TreeGrafter"/>
</dbReference>
<keyword evidence="6" id="KW-0411">Iron-sulfur</keyword>
<comment type="caution">
    <text evidence="8">The sequence shown here is derived from an EMBL/GenBank/DDBJ whole genome shotgun (WGS) entry which is preliminary data.</text>
</comment>
<keyword evidence="4" id="KW-0479">Metal-binding</keyword>
<evidence type="ECO:0000259" key="7">
    <source>
        <dbReference type="PROSITE" id="PS51918"/>
    </source>
</evidence>
<dbReference type="Gene3D" id="3.80.30.20">
    <property type="entry name" value="tm_1862 like domain"/>
    <property type="match status" value="1"/>
</dbReference>
<organism evidence="8 9">
    <name type="scientific">Massiliimalia timonensis</name>
    <dbReference type="NCBI Taxonomy" id="1987501"/>
    <lineage>
        <taxon>Bacteria</taxon>
        <taxon>Bacillati</taxon>
        <taxon>Bacillota</taxon>
        <taxon>Clostridia</taxon>
        <taxon>Eubacteriales</taxon>
        <taxon>Oscillospiraceae</taxon>
        <taxon>Massiliimalia</taxon>
    </lineage>
</organism>
<dbReference type="EMBL" id="JACRTL010000001">
    <property type="protein sequence ID" value="MBC8610108.1"/>
    <property type="molecule type" value="Genomic_DNA"/>
</dbReference>
<sequence length="333" mass="37347">MKHSNISVFIPHIGCKNRCSFCNQHVISGAQHAPSPQEVDRLLREALAVHRGDPLKTEIAFFGGSFTAVPRAYRAALLQTAQHYLEEFGLKGIRISTRPDAITPEILSELKGYRVTAIELGAQSMDDSVLEMNHRGHTARQVRAAAQMIRREKFELGLQMMVGLYGATAASDIASAQELADLHPDTVRIYPTVILPGTELEKRYRAGEYPVMPMEEAVDLCAKLLRLFEDRSIPVIKLGLHASEQVAREMVAGIYHPAFRELCESRVYREQAVSVRVPKMLSKITLQVNPTELSKMIGQKRGNILWLEKHWGRSVRVTGNPALKKYEIQVAEE</sequence>
<dbReference type="GO" id="GO:0051539">
    <property type="term" value="F:4 iron, 4 sulfur cluster binding"/>
    <property type="evidence" value="ECO:0007669"/>
    <property type="project" value="UniProtKB-KW"/>
</dbReference>
<proteinExistence type="predicted"/>
<evidence type="ECO:0000256" key="4">
    <source>
        <dbReference type="ARBA" id="ARBA00022723"/>
    </source>
</evidence>
<dbReference type="AlphaFoldDB" id="A0A8J6TTT5"/>
<dbReference type="Pfam" id="PF16199">
    <property type="entry name" value="Radical_SAM_C"/>
    <property type="match status" value="1"/>
</dbReference>
<name>A0A8J6TTT5_9FIRM</name>
<evidence type="ECO:0000256" key="1">
    <source>
        <dbReference type="ARBA" id="ARBA00001966"/>
    </source>
</evidence>
<evidence type="ECO:0000313" key="8">
    <source>
        <dbReference type="EMBL" id="MBC8610108.1"/>
    </source>
</evidence>
<dbReference type="SFLD" id="SFLDG01082">
    <property type="entry name" value="B12-binding_domain_containing"/>
    <property type="match status" value="1"/>
</dbReference>
<dbReference type="PROSITE" id="PS51918">
    <property type="entry name" value="RADICAL_SAM"/>
    <property type="match status" value="1"/>
</dbReference>
<dbReference type="InterPro" id="IPR039661">
    <property type="entry name" value="ELP3"/>
</dbReference>
<dbReference type="InterPro" id="IPR007197">
    <property type="entry name" value="rSAM"/>
</dbReference>
<protein>
    <submittedName>
        <fullName evidence="8">Radical SAM protein</fullName>
    </submittedName>
</protein>
<dbReference type="InterPro" id="IPR058240">
    <property type="entry name" value="rSAM_sf"/>
</dbReference>
<dbReference type="SMART" id="SM00729">
    <property type="entry name" value="Elp3"/>
    <property type="match status" value="1"/>
</dbReference>
<reference evidence="8" key="1">
    <citation type="submission" date="2020-08" db="EMBL/GenBank/DDBJ databases">
        <title>Genome public.</title>
        <authorList>
            <person name="Liu C."/>
            <person name="Sun Q."/>
        </authorList>
    </citation>
    <scope>NUCLEOTIDE SEQUENCE</scope>
    <source>
        <strain evidence="8">NSJ-15</strain>
    </source>
</reference>
<dbReference type="Pfam" id="PF04055">
    <property type="entry name" value="Radical_SAM"/>
    <property type="match status" value="1"/>
</dbReference>
<dbReference type="GO" id="GO:0046872">
    <property type="term" value="F:metal ion binding"/>
    <property type="evidence" value="ECO:0007669"/>
    <property type="project" value="UniProtKB-KW"/>
</dbReference>
<dbReference type="Proteomes" id="UP000632659">
    <property type="component" value="Unassembled WGS sequence"/>
</dbReference>
<comment type="cofactor">
    <cofactor evidence="1">
        <name>[4Fe-4S] cluster</name>
        <dbReference type="ChEBI" id="CHEBI:49883"/>
    </cofactor>
</comment>
<evidence type="ECO:0000256" key="6">
    <source>
        <dbReference type="ARBA" id="ARBA00023014"/>
    </source>
</evidence>
<dbReference type="SUPFAM" id="SSF102114">
    <property type="entry name" value="Radical SAM enzymes"/>
    <property type="match status" value="1"/>
</dbReference>
<dbReference type="InterPro" id="IPR023404">
    <property type="entry name" value="rSAM_horseshoe"/>
</dbReference>
<evidence type="ECO:0000256" key="3">
    <source>
        <dbReference type="ARBA" id="ARBA00022691"/>
    </source>
</evidence>
<dbReference type="RefSeq" id="WP_154824533.1">
    <property type="nucleotide sequence ID" value="NZ_JACRTL010000001.1"/>
</dbReference>
<dbReference type="CDD" id="cd01335">
    <property type="entry name" value="Radical_SAM"/>
    <property type="match status" value="1"/>
</dbReference>
<keyword evidence="2" id="KW-0004">4Fe-4S</keyword>
<dbReference type="GO" id="GO:0005737">
    <property type="term" value="C:cytoplasm"/>
    <property type="evidence" value="ECO:0007669"/>
    <property type="project" value="TreeGrafter"/>
</dbReference>
<feature type="domain" description="Radical SAM core" evidence="7">
    <location>
        <begin position="1"/>
        <end position="231"/>
    </location>
</feature>
<keyword evidence="3" id="KW-0949">S-adenosyl-L-methionine</keyword>